<sequence>MLEYEKYTEELLLLHIVLKVPQCYHMVLQYLPKIHMYLGVLYNRFLKICNMHTFKIINFHTITFSDIFFSFKFELKKIGSTSSSSSEFISINGISSYFSNSFSYCSQTKVFWSSDKNLSSWYLGSRAEAFDIIYSEVCDSGTSNVSKILFLDFQLSKKWHVTPNSITTVRNNRLALATTTEKTRLIFYHKIIHVWKKLKSNILIIYIKLKEENYMFKCIVIKMWLISMVFYNFQLVFQKIILKT</sequence>
<dbReference type="EMBL" id="VYZN01000059">
    <property type="protein sequence ID" value="KAE9525617.1"/>
    <property type="molecule type" value="Genomic_DNA"/>
</dbReference>
<organism evidence="1 2">
    <name type="scientific">Aphis glycines</name>
    <name type="common">Soybean aphid</name>
    <dbReference type="NCBI Taxonomy" id="307491"/>
    <lineage>
        <taxon>Eukaryota</taxon>
        <taxon>Metazoa</taxon>
        <taxon>Ecdysozoa</taxon>
        <taxon>Arthropoda</taxon>
        <taxon>Hexapoda</taxon>
        <taxon>Insecta</taxon>
        <taxon>Pterygota</taxon>
        <taxon>Neoptera</taxon>
        <taxon>Paraneoptera</taxon>
        <taxon>Hemiptera</taxon>
        <taxon>Sternorrhyncha</taxon>
        <taxon>Aphidomorpha</taxon>
        <taxon>Aphidoidea</taxon>
        <taxon>Aphididae</taxon>
        <taxon>Aphidini</taxon>
        <taxon>Aphis</taxon>
        <taxon>Aphis</taxon>
    </lineage>
</organism>
<keyword evidence="2" id="KW-1185">Reference proteome</keyword>
<protein>
    <submittedName>
        <fullName evidence="1">Uncharacterized protein</fullName>
    </submittedName>
</protein>
<evidence type="ECO:0000313" key="1">
    <source>
        <dbReference type="EMBL" id="KAE9525617.1"/>
    </source>
</evidence>
<reference evidence="1 2" key="1">
    <citation type="submission" date="2019-08" db="EMBL/GenBank/DDBJ databases">
        <title>The genome of the soybean aphid Biotype 1, its phylome, world population structure and adaptation to the North American continent.</title>
        <authorList>
            <person name="Giordano R."/>
            <person name="Donthu R.K."/>
            <person name="Hernandez A.G."/>
            <person name="Wright C.L."/>
            <person name="Zimin A.V."/>
        </authorList>
    </citation>
    <scope>NUCLEOTIDE SEQUENCE [LARGE SCALE GENOMIC DNA]</scope>
    <source>
        <tissue evidence="1">Whole aphids</tissue>
    </source>
</reference>
<proteinExistence type="predicted"/>
<dbReference type="AlphaFoldDB" id="A0A6G0T490"/>
<accession>A0A6G0T490</accession>
<comment type="caution">
    <text evidence="1">The sequence shown here is derived from an EMBL/GenBank/DDBJ whole genome shotgun (WGS) entry which is preliminary data.</text>
</comment>
<gene>
    <name evidence="1" type="ORF">AGLY_014144</name>
</gene>
<evidence type="ECO:0000313" key="2">
    <source>
        <dbReference type="Proteomes" id="UP000475862"/>
    </source>
</evidence>
<name>A0A6G0T490_APHGL</name>
<dbReference type="Proteomes" id="UP000475862">
    <property type="component" value="Unassembled WGS sequence"/>
</dbReference>